<evidence type="ECO:0000313" key="2">
    <source>
        <dbReference type="Proteomes" id="UP000242288"/>
    </source>
</evidence>
<protein>
    <submittedName>
        <fullName evidence="1">Molybdopterin synthase sulfur carrier subunit</fullName>
    </submittedName>
</protein>
<name>A0A2J6WMN6_9BACT</name>
<dbReference type="SUPFAM" id="SSF54285">
    <property type="entry name" value="MoaD/ThiS"/>
    <property type="match status" value="1"/>
</dbReference>
<sequence>MAVKVLIPTPLQKLTGGKDVVEAPAGKIIDIINALDKQYPGLAERLCQDGKIRRFINVYVNEEDVRFLQAEETVVKEGDEVSIVPAIAGGRC</sequence>
<proteinExistence type="predicted"/>
<comment type="caution">
    <text evidence="1">The sequence shown here is derived from an EMBL/GenBank/DDBJ whole genome shotgun (WGS) entry which is preliminary data.</text>
</comment>
<dbReference type="InterPro" id="IPR003749">
    <property type="entry name" value="ThiS/MoaD-like"/>
</dbReference>
<dbReference type="Gene3D" id="3.10.20.30">
    <property type="match status" value="1"/>
</dbReference>
<dbReference type="PANTHER" id="PTHR38031:SF1">
    <property type="entry name" value="SULFUR CARRIER PROTEIN CYSO"/>
    <property type="match status" value="1"/>
</dbReference>
<dbReference type="EMBL" id="PNIO01000025">
    <property type="protein sequence ID" value="PMP71653.1"/>
    <property type="molecule type" value="Genomic_DNA"/>
</dbReference>
<gene>
    <name evidence="1" type="ORF">C0186_03430</name>
</gene>
<dbReference type="InterPro" id="IPR016155">
    <property type="entry name" value="Mopterin_synth/thiamin_S_b"/>
</dbReference>
<dbReference type="Pfam" id="PF02597">
    <property type="entry name" value="ThiS"/>
    <property type="match status" value="1"/>
</dbReference>
<dbReference type="AlphaFoldDB" id="A0A2J6WMN6"/>
<reference evidence="1 2" key="1">
    <citation type="submission" date="2018-01" db="EMBL/GenBank/DDBJ databases">
        <title>Metagenomic assembled genomes from two thermal pools in the Uzon Caldera, Kamchatka, Russia.</title>
        <authorList>
            <person name="Wilkins L."/>
            <person name="Ettinger C."/>
        </authorList>
    </citation>
    <scope>NUCLEOTIDE SEQUENCE [LARGE SCALE GENOMIC DNA]</scope>
    <source>
        <strain evidence="1">ZAV-04</strain>
    </source>
</reference>
<dbReference type="Proteomes" id="UP000242288">
    <property type="component" value="Unassembled WGS sequence"/>
</dbReference>
<accession>A0A2J6WMN6</accession>
<organism evidence="1 2">
    <name type="scientific">Thermodesulfovibrio aggregans</name>
    <dbReference type="NCBI Taxonomy" id="86166"/>
    <lineage>
        <taxon>Bacteria</taxon>
        <taxon>Pseudomonadati</taxon>
        <taxon>Nitrospirota</taxon>
        <taxon>Thermodesulfovibrionia</taxon>
        <taxon>Thermodesulfovibrionales</taxon>
        <taxon>Thermodesulfovibrionaceae</taxon>
        <taxon>Thermodesulfovibrio</taxon>
    </lineage>
</organism>
<dbReference type="InterPro" id="IPR012675">
    <property type="entry name" value="Beta-grasp_dom_sf"/>
</dbReference>
<dbReference type="PANTHER" id="PTHR38031">
    <property type="entry name" value="SULFUR CARRIER PROTEIN SLR0821-RELATED"/>
    <property type="match status" value="1"/>
</dbReference>
<dbReference type="InterPro" id="IPR052045">
    <property type="entry name" value="Sulfur_Carrier/Prot_Modifier"/>
</dbReference>
<evidence type="ECO:0000313" key="1">
    <source>
        <dbReference type="EMBL" id="PMP71653.1"/>
    </source>
</evidence>